<evidence type="ECO:0000313" key="3">
    <source>
        <dbReference type="Proteomes" id="UP001530293"/>
    </source>
</evidence>
<dbReference type="EMBL" id="JALLBG020000096">
    <property type="protein sequence ID" value="KAL3765376.1"/>
    <property type="molecule type" value="Genomic_DNA"/>
</dbReference>
<dbReference type="Proteomes" id="UP001530293">
    <property type="component" value="Unassembled WGS sequence"/>
</dbReference>
<evidence type="ECO:0000313" key="2">
    <source>
        <dbReference type="EMBL" id="KAL3765376.1"/>
    </source>
</evidence>
<evidence type="ECO:0000256" key="1">
    <source>
        <dbReference type="SAM" id="MobiDB-lite"/>
    </source>
</evidence>
<protein>
    <submittedName>
        <fullName evidence="2">Uncharacterized protein</fullName>
    </submittedName>
</protein>
<comment type="caution">
    <text evidence="2">The sequence shown here is derived from an EMBL/GenBank/DDBJ whole genome shotgun (WGS) entry which is preliminary data.</text>
</comment>
<sequence>MSNSISSGGGGGGGATLSNDALYAPLSTYADGTSATTTMIATTTTTTTPPSGGAKQKQQQQQQQQQQHSLALQTSSSLRESSLLTYLSSSICTNIKTCHSQEYVVYRSLGNKVAQYGMGDGNHDGVSYSNSIRSLLENKLSNRSLVLVGGGVVQSTALVGKRTGNGMGGGGTTTMMMQQQQQLQHASSTTAVVSTSSSSGISSKRVRKRVGGNGIFGCISNKRRKKIMNKSILTPRGKKKDEYSDHHDELNIRDGNIQQKLPIIPTQSSPEQQTTTHQASAAQVLVVQPSSHEVVQRQSSKDEIIADTGGNNMEREVQEKVGSVIETLHAMWLNYIRALCQSSSLIPSSSKSSTTTTLHTTNVNTAARTDTKTTNIHTSLLSLDQRKQLSYLLATSEHVGMAVTIAQCPSRRHLVRQRSVVIQETNETWTMALLVPKKRKKQKKKSMKHAGVSKPNEVVESIDTIAVVVEVVPPTPPPSSSEQDSTNTAWKIVMVPKRGTVLDVTLPWWGDDTPKQAFNSPIILVSVSITTRRDWCFILSYGMLSSPPSHIDSTATCKL</sequence>
<dbReference type="AlphaFoldDB" id="A0ABD3MMV9"/>
<gene>
    <name evidence="2" type="ORF">ACHAWU_002294</name>
</gene>
<organism evidence="2 3">
    <name type="scientific">Discostella pseudostelligera</name>
    <dbReference type="NCBI Taxonomy" id="259834"/>
    <lineage>
        <taxon>Eukaryota</taxon>
        <taxon>Sar</taxon>
        <taxon>Stramenopiles</taxon>
        <taxon>Ochrophyta</taxon>
        <taxon>Bacillariophyta</taxon>
        <taxon>Coscinodiscophyceae</taxon>
        <taxon>Thalassiosirophycidae</taxon>
        <taxon>Stephanodiscales</taxon>
        <taxon>Stephanodiscaceae</taxon>
        <taxon>Discostella</taxon>
    </lineage>
</organism>
<proteinExistence type="predicted"/>
<reference evidence="2 3" key="1">
    <citation type="submission" date="2024-10" db="EMBL/GenBank/DDBJ databases">
        <title>Updated reference genomes for cyclostephanoid diatoms.</title>
        <authorList>
            <person name="Roberts W.R."/>
            <person name="Alverson A.J."/>
        </authorList>
    </citation>
    <scope>NUCLEOTIDE SEQUENCE [LARGE SCALE GENOMIC DNA]</scope>
    <source>
        <strain evidence="2 3">AJA232-27</strain>
    </source>
</reference>
<accession>A0ABD3MMV9</accession>
<name>A0ABD3MMV9_9STRA</name>
<feature type="compositionally biased region" description="Low complexity" evidence="1">
    <location>
        <begin position="55"/>
        <end position="67"/>
    </location>
</feature>
<keyword evidence="3" id="KW-1185">Reference proteome</keyword>
<feature type="region of interest" description="Disordered" evidence="1">
    <location>
        <begin position="43"/>
        <end position="74"/>
    </location>
</feature>